<feature type="region of interest" description="Disordered" evidence="4">
    <location>
        <begin position="91"/>
        <end position="161"/>
    </location>
</feature>
<dbReference type="GO" id="GO:0003700">
    <property type="term" value="F:DNA-binding transcription factor activity"/>
    <property type="evidence" value="ECO:0007669"/>
    <property type="project" value="InterPro"/>
</dbReference>
<dbReference type="Proteomes" id="UP001190926">
    <property type="component" value="Unassembled WGS sequence"/>
</dbReference>
<feature type="compositionally biased region" description="Basic and acidic residues" evidence="4">
    <location>
        <begin position="92"/>
        <end position="105"/>
    </location>
</feature>
<name>A0AAD4IP72_PERFH</name>
<evidence type="ECO:0000256" key="3">
    <source>
        <dbReference type="ARBA" id="ARBA00023242"/>
    </source>
</evidence>
<dbReference type="GO" id="GO:0005634">
    <property type="term" value="C:nucleus"/>
    <property type="evidence" value="ECO:0007669"/>
    <property type="project" value="TreeGrafter"/>
</dbReference>
<sequence>MVKNKGKYKQKSRGRHSDYYDEDGYNSDNNMMSQNGNMRRKMCTEWMQELHAKFMDAVTSLVEGRCFSKEILEMMNESGLTRMQVASHLQKCHNDNWRSPEERKPTHITSQHSSQNDNRTQSKPRRFGSMPLGNGPPRGRSNQGLKKELKLRNPLGVRITK</sequence>
<feature type="compositionally biased region" description="Polar residues" evidence="4">
    <location>
        <begin position="107"/>
        <end position="121"/>
    </location>
</feature>
<evidence type="ECO:0000256" key="1">
    <source>
        <dbReference type="ARBA" id="ARBA00023015"/>
    </source>
</evidence>
<keyword evidence="2" id="KW-0804">Transcription</keyword>
<comment type="caution">
    <text evidence="5">The sequence shown here is derived from an EMBL/GenBank/DDBJ whole genome shotgun (WGS) entry which is preliminary data.</text>
</comment>
<protein>
    <submittedName>
        <fullName evidence="5">Uncharacterized protein</fullName>
    </submittedName>
</protein>
<accession>A0AAD4IP72</accession>
<evidence type="ECO:0000313" key="5">
    <source>
        <dbReference type="EMBL" id="KAH6756518.1"/>
    </source>
</evidence>
<dbReference type="AlphaFoldDB" id="A0AAD4IP72"/>
<feature type="compositionally biased region" description="Basic residues" evidence="4">
    <location>
        <begin position="1"/>
        <end position="14"/>
    </location>
</feature>
<dbReference type="EMBL" id="SDAM02029554">
    <property type="protein sequence ID" value="KAH6756518.1"/>
    <property type="molecule type" value="Genomic_DNA"/>
</dbReference>
<proteinExistence type="predicted"/>
<keyword evidence="1" id="KW-0805">Transcription regulation</keyword>
<reference evidence="5 6" key="1">
    <citation type="journal article" date="2021" name="Nat. Commun.">
        <title>Incipient diploidization of the medicinal plant Perilla within 10,000 years.</title>
        <authorList>
            <person name="Zhang Y."/>
            <person name="Shen Q."/>
            <person name="Leng L."/>
            <person name="Zhang D."/>
            <person name="Chen S."/>
            <person name="Shi Y."/>
            <person name="Ning Z."/>
            <person name="Chen S."/>
        </authorList>
    </citation>
    <scope>NUCLEOTIDE SEQUENCE [LARGE SCALE GENOMIC DNA]</scope>
    <source>
        <strain evidence="6">cv. PC099</strain>
    </source>
</reference>
<keyword evidence="6" id="KW-1185">Reference proteome</keyword>
<feature type="region of interest" description="Disordered" evidence="4">
    <location>
        <begin position="1"/>
        <end position="34"/>
    </location>
</feature>
<dbReference type="PANTHER" id="PTHR31442:SF32">
    <property type="entry name" value="TWO-COMPONENT RESPONSE REGULATOR ORR21-LIKE"/>
    <property type="match status" value="1"/>
</dbReference>
<evidence type="ECO:0000256" key="2">
    <source>
        <dbReference type="ARBA" id="ARBA00023163"/>
    </source>
</evidence>
<dbReference type="NCBIfam" id="TIGR01557">
    <property type="entry name" value="myb_SHAQKYF"/>
    <property type="match status" value="1"/>
</dbReference>
<evidence type="ECO:0000256" key="4">
    <source>
        <dbReference type="SAM" id="MobiDB-lite"/>
    </source>
</evidence>
<dbReference type="PANTHER" id="PTHR31442">
    <property type="entry name" value="HOMEODOMAIN-LIKE SUPERFAMILY PROTEIN-RELATED"/>
    <property type="match status" value="1"/>
</dbReference>
<evidence type="ECO:0000313" key="6">
    <source>
        <dbReference type="Proteomes" id="UP001190926"/>
    </source>
</evidence>
<gene>
    <name evidence="5" type="ORF">C2S53_002231</name>
</gene>
<dbReference type="InterPro" id="IPR009057">
    <property type="entry name" value="Homeodomain-like_sf"/>
</dbReference>
<dbReference type="Gene3D" id="1.10.10.60">
    <property type="entry name" value="Homeodomain-like"/>
    <property type="match status" value="1"/>
</dbReference>
<dbReference type="SUPFAM" id="SSF46689">
    <property type="entry name" value="Homeodomain-like"/>
    <property type="match status" value="1"/>
</dbReference>
<dbReference type="GO" id="GO:0003677">
    <property type="term" value="F:DNA binding"/>
    <property type="evidence" value="ECO:0007669"/>
    <property type="project" value="InterPro"/>
</dbReference>
<organism evidence="5 6">
    <name type="scientific">Perilla frutescens var. hirtella</name>
    <name type="common">Perilla citriodora</name>
    <name type="synonym">Perilla setoyensis</name>
    <dbReference type="NCBI Taxonomy" id="608512"/>
    <lineage>
        <taxon>Eukaryota</taxon>
        <taxon>Viridiplantae</taxon>
        <taxon>Streptophyta</taxon>
        <taxon>Embryophyta</taxon>
        <taxon>Tracheophyta</taxon>
        <taxon>Spermatophyta</taxon>
        <taxon>Magnoliopsida</taxon>
        <taxon>eudicotyledons</taxon>
        <taxon>Gunneridae</taxon>
        <taxon>Pentapetalae</taxon>
        <taxon>asterids</taxon>
        <taxon>lamiids</taxon>
        <taxon>Lamiales</taxon>
        <taxon>Lamiaceae</taxon>
        <taxon>Nepetoideae</taxon>
        <taxon>Elsholtzieae</taxon>
        <taxon>Perilla</taxon>
    </lineage>
</organism>
<keyword evidence="3" id="KW-0539">Nucleus</keyword>
<dbReference type="InterPro" id="IPR044841">
    <property type="entry name" value="LUX/BOA-like"/>
</dbReference>
<dbReference type="InterPro" id="IPR006447">
    <property type="entry name" value="Myb_dom_plants"/>
</dbReference>